<dbReference type="Gene3D" id="3.10.20.30">
    <property type="match status" value="1"/>
</dbReference>
<proteinExistence type="predicted"/>
<dbReference type="CDD" id="cd00754">
    <property type="entry name" value="Ubl_MoaD"/>
    <property type="match status" value="1"/>
</dbReference>
<dbReference type="Proteomes" id="UP000186917">
    <property type="component" value="Unassembled WGS sequence"/>
</dbReference>
<protein>
    <submittedName>
        <fullName evidence="1">Molybdopterin synthase sulfur carrier subunit</fullName>
    </submittedName>
</protein>
<sequence length="78" mass="8648">MSQISVYFFGRLTDITGSSRLQMPLANDTDALQQQLLQRFPLLQQATYIITVNRIIISQCTPLHAQAEVALLPPFSGG</sequence>
<gene>
    <name evidence="1" type="ORF">SAMN05421788_102333</name>
</gene>
<reference evidence="2" key="1">
    <citation type="submission" date="2017-01" db="EMBL/GenBank/DDBJ databases">
        <authorList>
            <person name="Varghese N."/>
            <person name="Submissions S."/>
        </authorList>
    </citation>
    <scope>NUCLEOTIDE SEQUENCE [LARGE SCALE GENOMIC DNA]</scope>
    <source>
        <strain evidence="2">DSM 21054</strain>
    </source>
</reference>
<dbReference type="KEGG" id="fln:FLA_3056"/>
<dbReference type="InterPro" id="IPR016155">
    <property type="entry name" value="Mopterin_synth/thiamin_S_b"/>
</dbReference>
<dbReference type="InterPro" id="IPR012675">
    <property type="entry name" value="Beta-grasp_dom_sf"/>
</dbReference>
<accession>A0A173MHS1</accession>
<dbReference type="EMBL" id="FTOR01000002">
    <property type="protein sequence ID" value="SIS95940.1"/>
    <property type="molecule type" value="Genomic_DNA"/>
</dbReference>
<evidence type="ECO:0000313" key="2">
    <source>
        <dbReference type="Proteomes" id="UP000186917"/>
    </source>
</evidence>
<dbReference type="SUPFAM" id="SSF54285">
    <property type="entry name" value="MoaD/ThiS"/>
    <property type="match status" value="1"/>
</dbReference>
<dbReference type="AlphaFoldDB" id="A0A173MHS1"/>
<name>A0A173MHS1_9BACT</name>
<dbReference type="Pfam" id="PF02597">
    <property type="entry name" value="ThiS"/>
    <property type="match status" value="1"/>
</dbReference>
<keyword evidence="2" id="KW-1185">Reference proteome</keyword>
<dbReference type="STRING" id="477680.SAMN05421788_102333"/>
<evidence type="ECO:0000313" key="1">
    <source>
        <dbReference type="EMBL" id="SIS95940.1"/>
    </source>
</evidence>
<dbReference type="OrthoDB" id="1191081at2"/>
<organism evidence="1 2">
    <name type="scientific">Filimonas lacunae</name>
    <dbReference type="NCBI Taxonomy" id="477680"/>
    <lineage>
        <taxon>Bacteria</taxon>
        <taxon>Pseudomonadati</taxon>
        <taxon>Bacteroidota</taxon>
        <taxon>Chitinophagia</taxon>
        <taxon>Chitinophagales</taxon>
        <taxon>Chitinophagaceae</taxon>
        <taxon>Filimonas</taxon>
    </lineage>
</organism>
<dbReference type="InterPro" id="IPR003749">
    <property type="entry name" value="ThiS/MoaD-like"/>
</dbReference>
<dbReference type="RefSeq" id="WP_076378002.1">
    <property type="nucleotide sequence ID" value="NZ_AP017422.1"/>
</dbReference>